<dbReference type="InterPro" id="IPR009057">
    <property type="entry name" value="Homeodomain-like_sf"/>
</dbReference>
<evidence type="ECO:0000313" key="7">
    <source>
        <dbReference type="EMBL" id="KLL13008.1"/>
    </source>
</evidence>
<evidence type="ECO:0000256" key="1">
    <source>
        <dbReference type="ARBA" id="ARBA00023015"/>
    </source>
</evidence>
<dbReference type="SUPFAM" id="SSF46689">
    <property type="entry name" value="Homeodomain-like"/>
    <property type="match status" value="1"/>
</dbReference>
<keyword evidence="2 4" id="KW-0238">DNA-binding</keyword>
<keyword evidence="3" id="KW-0804">Transcription</keyword>
<comment type="caution">
    <text evidence="7">The sequence shown here is derived from an EMBL/GenBank/DDBJ whole genome shotgun (WGS) entry which is preliminary data.</text>
</comment>
<dbReference type="Proteomes" id="UP000035425">
    <property type="component" value="Unassembled WGS sequence"/>
</dbReference>
<feature type="DNA-binding region" description="H-T-H motif" evidence="4">
    <location>
        <begin position="44"/>
        <end position="63"/>
    </location>
</feature>
<protein>
    <submittedName>
        <fullName evidence="7">TetR family transcriptional regulator</fullName>
    </submittedName>
</protein>
<dbReference type="InterPro" id="IPR054129">
    <property type="entry name" value="DesT_TetR_C"/>
</dbReference>
<dbReference type="PROSITE" id="PS50977">
    <property type="entry name" value="HTH_TETR_2"/>
    <property type="match status" value="1"/>
</dbReference>
<proteinExistence type="predicted"/>
<evidence type="ECO:0000256" key="2">
    <source>
        <dbReference type="ARBA" id="ARBA00023125"/>
    </source>
</evidence>
<evidence type="ECO:0000256" key="3">
    <source>
        <dbReference type="ARBA" id="ARBA00023163"/>
    </source>
</evidence>
<accession>A0ABR5F8Q7</accession>
<feature type="region of interest" description="Disordered" evidence="5">
    <location>
        <begin position="207"/>
        <end position="231"/>
    </location>
</feature>
<dbReference type="Pfam" id="PF00440">
    <property type="entry name" value="TetR_N"/>
    <property type="match status" value="1"/>
</dbReference>
<reference evidence="7 8" key="1">
    <citation type="submission" date="2014-12" db="EMBL/GenBank/DDBJ databases">
        <title>Frankia sp. BMG5.1 draft genome.</title>
        <authorList>
            <person name="Gtari M."/>
            <person name="Ghodhbane-Gtari F."/>
            <person name="Nouioui I."/>
            <person name="Ktari A."/>
            <person name="Hezbri K."/>
            <person name="Mimouni W."/>
            <person name="Sbissi I."/>
            <person name="Ayari A."/>
            <person name="Yamanaka T."/>
            <person name="Normand P."/>
            <person name="Tisa L.S."/>
            <person name="Boudabous A."/>
        </authorList>
    </citation>
    <scope>NUCLEOTIDE SEQUENCE [LARGE SCALE GENOMIC DNA]</scope>
    <source>
        <strain evidence="7 8">BMG5.1</strain>
    </source>
</reference>
<evidence type="ECO:0000259" key="6">
    <source>
        <dbReference type="PROSITE" id="PS50977"/>
    </source>
</evidence>
<evidence type="ECO:0000313" key="8">
    <source>
        <dbReference type="Proteomes" id="UP000035425"/>
    </source>
</evidence>
<dbReference type="InterPro" id="IPR001647">
    <property type="entry name" value="HTH_TetR"/>
</dbReference>
<keyword evidence="1" id="KW-0805">Transcription regulation</keyword>
<evidence type="ECO:0000256" key="4">
    <source>
        <dbReference type="PROSITE-ProRule" id="PRU00335"/>
    </source>
</evidence>
<dbReference type="InterPro" id="IPR036271">
    <property type="entry name" value="Tet_transcr_reg_TetR-rel_C_sf"/>
</dbReference>
<dbReference type="Pfam" id="PF21943">
    <property type="entry name" value="TetR_C_46"/>
    <property type="match status" value="1"/>
</dbReference>
<dbReference type="SUPFAM" id="SSF48498">
    <property type="entry name" value="Tetracyclin repressor-like, C-terminal domain"/>
    <property type="match status" value="1"/>
</dbReference>
<dbReference type="PRINTS" id="PR00455">
    <property type="entry name" value="HTHTETR"/>
</dbReference>
<evidence type="ECO:0000256" key="5">
    <source>
        <dbReference type="SAM" id="MobiDB-lite"/>
    </source>
</evidence>
<dbReference type="EMBL" id="JWIO01000001">
    <property type="protein sequence ID" value="KLL13008.1"/>
    <property type="molecule type" value="Genomic_DNA"/>
</dbReference>
<keyword evidence="8" id="KW-1185">Reference proteome</keyword>
<dbReference type="PANTHER" id="PTHR30055:SF160">
    <property type="entry name" value="TRANSCRIPTIONAL REGULATORY PROTEIN (PROBABLY ASNC-FAMILY)-RELATED"/>
    <property type="match status" value="1"/>
</dbReference>
<sequence>MSAEPAAPQPRSGKTARLPRTARRFQLLGAAREVFVAQGYHAAAMDEIAERAGVSKPVLYQHFPGKLELYLALLDEQAHALVSSVQRALASTTDNHTRIARSIAAYFDFVDDPSGAYQLVLESDLRSEPAVRKRVENSFTECANAIADVIAADTGVGPAEAELLSIGLVGLAETGARWWLVTGGAVSKEQAVATMVELAWRGLAGYPRRTTGTDPAPAREITGDGDASSGP</sequence>
<dbReference type="RefSeq" id="WP_047221138.1">
    <property type="nucleotide sequence ID" value="NZ_JWIO01000001.1"/>
</dbReference>
<dbReference type="Gene3D" id="1.10.357.10">
    <property type="entry name" value="Tetracycline Repressor, domain 2"/>
    <property type="match status" value="1"/>
</dbReference>
<gene>
    <name evidence="7" type="ORF">FrCorBMG51_00150</name>
</gene>
<organism evidence="7 8">
    <name type="scientific">Protofrankia coriariae</name>
    <dbReference type="NCBI Taxonomy" id="1562887"/>
    <lineage>
        <taxon>Bacteria</taxon>
        <taxon>Bacillati</taxon>
        <taxon>Actinomycetota</taxon>
        <taxon>Actinomycetes</taxon>
        <taxon>Frankiales</taxon>
        <taxon>Frankiaceae</taxon>
        <taxon>Protofrankia</taxon>
    </lineage>
</organism>
<dbReference type="InterPro" id="IPR050109">
    <property type="entry name" value="HTH-type_TetR-like_transc_reg"/>
</dbReference>
<name>A0ABR5F8Q7_9ACTN</name>
<dbReference type="PANTHER" id="PTHR30055">
    <property type="entry name" value="HTH-TYPE TRANSCRIPTIONAL REGULATOR RUTR"/>
    <property type="match status" value="1"/>
</dbReference>
<feature type="domain" description="HTH tetR-type" evidence="6">
    <location>
        <begin position="21"/>
        <end position="81"/>
    </location>
</feature>